<evidence type="ECO:0000256" key="3">
    <source>
        <dbReference type="ARBA" id="ARBA00023002"/>
    </source>
</evidence>
<dbReference type="CDD" id="cd05374">
    <property type="entry name" value="17beta-HSD-like_SDR_c"/>
    <property type="match status" value="1"/>
</dbReference>
<dbReference type="PANTHER" id="PTHR44169">
    <property type="entry name" value="NADPH-DEPENDENT 1-ACYLDIHYDROXYACETONE PHOSPHATE REDUCTASE"/>
    <property type="match status" value="1"/>
</dbReference>
<dbReference type="Proteomes" id="UP001166286">
    <property type="component" value="Unassembled WGS sequence"/>
</dbReference>
<evidence type="ECO:0000256" key="1">
    <source>
        <dbReference type="ARBA" id="ARBA00006484"/>
    </source>
</evidence>
<dbReference type="PRINTS" id="PR00080">
    <property type="entry name" value="SDRFAMILY"/>
</dbReference>
<dbReference type="GO" id="GO:0000140">
    <property type="term" value="F:acylglycerone-phosphate reductase (NADP+) activity"/>
    <property type="evidence" value="ECO:0007669"/>
    <property type="project" value="TreeGrafter"/>
</dbReference>
<dbReference type="Pfam" id="PF00106">
    <property type="entry name" value="adh_short"/>
    <property type="match status" value="1"/>
</dbReference>
<name>A0AA39V764_9LECA</name>
<organism evidence="5 6">
    <name type="scientific">Cladonia borealis</name>
    <dbReference type="NCBI Taxonomy" id="184061"/>
    <lineage>
        <taxon>Eukaryota</taxon>
        <taxon>Fungi</taxon>
        <taxon>Dikarya</taxon>
        <taxon>Ascomycota</taxon>
        <taxon>Pezizomycotina</taxon>
        <taxon>Lecanoromycetes</taxon>
        <taxon>OSLEUM clade</taxon>
        <taxon>Lecanoromycetidae</taxon>
        <taxon>Lecanorales</taxon>
        <taxon>Lecanorineae</taxon>
        <taxon>Cladoniaceae</taxon>
        <taxon>Cladonia</taxon>
    </lineage>
</organism>
<evidence type="ECO:0000256" key="4">
    <source>
        <dbReference type="RuleBase" id="RU000363"/>
    </source>
</evidence>
<dbReference type="AlphaFoldDB" id="A0AA39V764"/>
<dbReference type="Gene3D" id="3.40.50.720">
    <property type="entry name" value="NAD(P)-binding Rossmann-like Domain"/>
    <property type="match status" value="1"/>
</dbReference>
<comment type="caution">
    <text evidence="5">The sequence shown here is derived from an EMBL/GenBank/DDBJ whole genome shotgun (WGS) entry which is preliminary data.</text>
</comment>
<keyword evidence="3" id="KW-0560">Oxidoreductase</keyword>
<dbReference type="GO" id="GO:0006654">
    <property type="term" value="P:phosphatidic acid biosynthetic process"/>
    <property type="evidence" value="ECO:0007669"/>
    <property type="project" value="TreeGrafter"/>
</dbReference>
<keyword evidence="2" id="KW-0521">NADP</keyword>
<comment type="similarity">
    <text evidence="1 4">Belongs to the short-chain dehydrogenases/reductases (SDR) family.</text>
</comment>
<dbReference type="InterPro" id="IPR020904">
    <property type="entry name" value="Sc_DH/Rdtase_CS"/>
</dbReference>
<dbReference type="InterPro" id="IPR002347">
    <property type="entry name" value="SDR_fam"/>
</dbReference>
<dbReference type="GO" id="GO:0005783">
    <property type="term" value="C:endoplasmic reticulum"/>
    <property type="evidence" value="ECO:0007669"/>
    <property type="project" value="TreeGrafter"/>
</dbReference>
<dbReference type="EMBL" id="JAFEKC020000018">
    <property type="protein sequence ID" value="KAK0509580.1"/>
    <property type="molecule type" value="Genomic_DNA"/>
</dbReference>
<dbReference type="GO" id="GO:0005811">
    <property type="term" value="C:lipid droplet"/>
    <property type="evidence" value="ECO:0007669"/>
    <property type="project" value="TreeGrafter"/>
</dbReference>
<dbReference type="PROSITE" id="PS00061">
    <property type="entry name" value="ADH_SHORT"/>
    <property type="match status" value="1"/>
</dbReference>
<proteinExistence type="inferred from homology"/>
<dbReference type="SUPFAM" id="SSF51735">
    <property type="entry name" value="NAD(P)-binding Rossmann-fold domains"/>
    <property type="match status" value="1"/>
</dbReference>
<dbReference type="PRINTS" id="PR00081">
    <property type="entry name" value="GDHRDH"/>
</dbReference>
<sequence>MSERYALVTGCGPGGIGEALVLEFQRRGLTVIATLLPNEAREELELNDIICLDLDVTSEESVQMLRKTVDKLTGGRLDVLVNNAGICYTMTAIDTDVKKVQAMFDVNVFGPMRMVHEFHPLLIKARGTIVNIGSVGGLVPYTYGSSYNASKAALHHWGDTTRVELAPLEVKVLTIISGNIGTNILKHDAHRNLPPNSYYSPLASEFQEHVRRKPKTTHRSTYAKNVVSQCLGTNPPAWFWFGETTTLVRLVDVIGFRKLWDYILWPVFNLGKLRRDTRARMAEKT</sequence>
<accession>A0AA39V764</accession>
<evidence type="ECO:0000313" key="5">
    <source>
        <dbReference type="EMBL" id="KAK0509580.1"/>
    </source>
</evidence>
<evidence type="ECO:0000256" key="2">
    <source>
        <dbReference type="ARBA" id="ARBA00022857"/>
    </source>
</evidence>
<evidence type="ECO:0000313" key="6">
    <source>
        <dbReference type="Proteomes" id="UP001166286"/>
    </source>
</evidence>
<keyword evidence="6" id="KW-1185">Reference proteome</keyword>
<reference evidence="5" key="1">
    <citation type="submission" date="2023-03" db="EMBL/GenBank/DDBJ databases">
        <title>Complete genome of Cladonia borealis.</title>
        <authorList>
            <person name="Park H."/>
        </authorList>
    </citation>
    <scope>NUCLEOTIDE SEQUENCE</scope>
    <source>
        <strain evidence="5">ANT050790</strain>
    </source>
</reference>
<dbReference type="PANTHER" id="PTHR44169:SF3">
    <property type="entry name" value="SHORT-CHAIN DEHYDROGENASE SRDE"/>
    <property type="match status" value="1"/>
</dbReference>
<gene>
    <name evidence="5" type="ORF">JMJ35_007974</name>
</gene>
<dbReference type="InterPro" id="IPR036291">
    <property type="entry name" value="NAD(P)-bd_dom_sf"/>
</dbReference>
<dbReference type="GO" id="GO:0019433">
    <property type="term" value="P:triglyceride catabolic process"/>
    <property type="evidence" value="ECO:0007669"/>
    <property type="project" value="TreeGrafter"/>
</dbReference>
<protein>
    <recommendedName>
        <fullName evidence="7">NAD(P)-binding protein</fullName>
    </recommendedName>
</protein>
<dbReference type="GO" id="GO:0004806">
    <property type="term" value="F:triacylglycerol lipase activity"/>
    <property type="evidence" value="ECO:0007669"/>
    <property type="project" value="TreeGrafter"/>
</dbReference>
<evidence type="ECO:0008006" key="7">
    <source>
        <dbReference type="Google" id="ProtNLM"/>
    </source>
</evidence>